<sequence>MLICDFDLQDQCGDVLMFLAEPNPEEEFAEFSDVYYGVYSIVEHIIEENDAVPGRPRLTYFEDERILLVEKFGSMHEAPFCHLQSIFSSFLYGSHLRDCSVDTSVSRVLGLMSASAIPDLLITMNVMTEDDWIHEVLVIGECAFAQDTNSVLRKIKYEIASHPEVLMVIMIVIDEHHAQYRSPGRMSEAWQILRRETSTLSRSSFHSLRGATARSLKEPIVVAGHTWCHLESVRFHVWVRGDEAINVDVDNELLARGTLFPNQEMGAVDAMIDKGMVMMRDHLAAVCQKVAPGSDISALRDSSVTFRPEWNRLLRDLMRAVDDTAYDRYRSWCDSPP</sequence>
<comment type="caution">
    <text evidence="1">The sequence shown here is derived from an EMBL/GenBank/DDBJ whole genome shotgun (WGS) entry which is preliminary data.</text>
</comment>
<keyword evidence="2" id="KW-1185">Reference proteome</keyword>
<proteinExistence type="predicted"/>
<evidence type="ECO:0000313" key="1">
    <source>
        <dbReference type="EMBL" id="KAG1811794.1"/>
    </source>
</evidence>
<dbReference type="OrthoDB" id="2692005at2759"/>
<gene>
    <name evidence="1" type="ORF">BJ212DRAFT_490309</name>
</gene>
<organism evidence="1 2">
    <name type="scientific">Suillus subaureus</name>
    <dbReference type="NCBI Taxonomy" id="48587"/>
    <lineage>
        <taxon>Eukaryota</taxon>
        <taxon>Fungi</taxon>
        <taxon>Dikarya</taxon>
        <taxon>Basidiomycota</taxon>
        <taxon>Agaricomycotina</taxon>
        <taxon>Agaricomycetes</taxon>
        <taxon>Agaricomycetidae</taxon>
        <taxon>Boletales</taxon>
        <taxon>Suillineae</taxon>
        <taxon>Suillaceae</taxon>
        <taxon>Suillus</taxon>
    </lineage>
</organism>
<reference evidence="1" key="1">
    <citation type="journal article" date="2020" name="New Phytol.">
        <title>Comparative genomics reveals dynamic genome evolution in host specialist ectomycorrhizal fungi.</title>
        <authorList>
            <person name="Lofgren L.A."/>
            <person name="Nguyen N.H."/>
            <person name="Vilgalys R."/>
            <person name="Ruytinx J."/>
            <person name="Liao H.L."/>
            <person name="Branco S."/>
            <person name="Kuo A."/>
            <person name="LaButti K."/>
            <person name="Lipzen A."/>
            <person name="Andreopoulos W."/>
            <person name="Pangilinan J."/>
            <person name="Riley R."/>
            <person name="Hundley H."/>
            <person name="Na H."/>
            <person name="Barry K."/>
            <person name="Grigoriev I.V."/>
            <person name="Stajich J.E."/>
            <person name="Kennedy P.G."/>
        </authorList>
    </citation>
    <scope>NUCLEOTIDE SEQUENCE</scope>
    <source>
        <strain evidence="1">MN1</strain>
    </source>
</reference>
<dbReference type="EMBL" id="JABBWG010000028">
    <property type="protein sequence ID" value="KAG1811794.1"/>
    <property type="molecule type" value="Genomic_DNA"/>
</dbReference>
<dbReference type="Proteomes" id="UP000807769">
    <property type="component" value="Unassembled WGS sequence"/>
</dbReference>
<name>A0A9P7E5F6_9AGAM</name>
<evidence type="ECO:0000313" key="2">
    <source>
        <dbReference type="Proteomes" id="UP000807769"/>
    </source>
</evidence>
<accession>A0A9P7E5F6</accession>
<dbReference type="GeneID" id="64637343"/>
<dbReference type="RefSeq" id="XP_041190215.1">
    <property type="nucleotide sequence ID" value="XM_041343327.1"/>
</dbReference>
<protein>
    <submittedName>
        <fullName evidence="1">Uncharacterized protein</fullName>
    </submittedName>
</protein>
<dbReference type="AlphaFoldDB" id="A0A9P7E5F6"/>